<reference evidence="2" key="1">
    <citation type="journal article" date="2021" name="BMC Genomics">
        <title>Chromosome-level genome assembly and manually-curated proteome of model necrotroph Parastagonospora nodorum Sn15 reveals a genome-wide trove of candidate effector homologs, and redundancy of virulence-related functions within an accessory chromosome.</title>
        <authorList>
            <person name="Bertazzoni S."/>
            <person name="Jones D.A.B."/>
            <person name="Phan H.T."/>
            <person name="Tan K.-C."/>
            <person name="Hane J.K."/>
        </authorList>
    </citation>
    <scope>NUCLEOTIDE SEQUENCE [LARGE SCALE GENOMIC DNA]</scope>
    <source>
        <strain evidence="2">SN15 / ATCC MYA-4574 / FGSC 10173)</strain>
    </source>
</reference>
<dbReference type="AlphaFoldDB" id="A0A7U2I887"/>
<protein>
    <submittedName>
        <fullName evidence="1">Uncharacterized protein</fullName>
    </submittedName>
</protein>
<dbReference type="EMBL" id="CP069038">
    <property type="protein sequence ID" value="QRD03948.1"/>
    <property type="molecule type" value="Genomic_DNA"/>
</dbReference>
<gene>
    <name evidence="1" type="ORF">JI435_420510</name>
</gene>
<proteinExistence type="predicted"/>
<name>A0A7U2I887_PHANO</name>
<accession>A0A7U2I887</accession>
<dbReference type="Proteomes" id="UP000663193">
    <property type="component" value="Chromosome 16"/>
</dbReference>
<evidence type="ECO:0000313" key="2">
    <source>
        <dbReference type="Proteomes" id="UP000663193"/>
    </source>
</evidence>
<sequence>MQPKAISGGGALPSRRKSAVCFVTTRRRPSRISAIAQREHMPNDFHILGHGMHVFLAFFWCNNNLGQFFLFAFPSVRDT</sequence>
<organism evidence="1 2">
    <name type="scientific">Phaeosphaeria nodorum (strain SN15 / ATCC MYA-4574 / FGSC 10173)</name>
    <name type="common">Glume blotch fungus</name>
    <name type="synonym">Parastagonospora nodorum</name>
    <dbReference type="NCBI Taxonomy" id="321614"/>
    <lineage>
        <taxon>Eukaryota</taxon>
        <taxon>Fungi</taxon>
        <taxon>Dikarya</taxon>
        <taxon>Ascomycota</taxon>
        <taxon>Pezizomycotina</taxon>
        <taxon>Dothideomycetes</taxon>
        <taxon>Pleosporomycetidae</taxon>
        <taxon>Pleosporales</taxon>
        <taxon>Pleosporineae</taxon>
        <taxon>Phaeosphaeriaceae</taxon>
        <taxon>Parastagonospora</taxon>
    </lineage>
</organism>
<evidence type="ECO:0000313" key="1">
    <source>
        <dbReference type="EMBL" id="QRD03948.1"/>
    </source>
</evidence>
<dbReference type="VEuPathDB" id="FungiDB:JI435_420510"/>
<keyword evidence="2" id="KW-1185">Reference proteome</keyword>